<dbReference type="Proteomes" id="UP000094056">
    <property type="component" value="Unassembled WGS sequence"/>
</dbReference>
<sequence>MFPFPHSDFLAKDQCLPRKEVRLYWGLPRVPCGISIFHQGEMRFTPLNQLFNWGAYLTGASL</sequence>
<organism evidence="1 2">
    <name type="scientific">Candidatus Scalindua rubra</name>
    <dbReference type="NCBI Taxonomy" id="1872076"/>
    <lineage>
        <taxon>Bacteria</taxon>
        <taxon>Pseudomonadati</taxon>
        <taxon>Planctomycetota</taxon>
        <taxon>Candidatus Brocadiia</taxon>
        <taxon>Candidatus Brocadiales</taxon>
        <taxon>Candidatus Scalinduaceae</taxon>
        <taxon>Candidatus Scalindua</taxon>
    </lineage>
</organism>
<evidence type="ECO:0000313" key="1">
    <source>
        <dbReference type="EMBL" id="ODS34524.1"/>
    </source>
</evidence>
<proteinExistence type="predicted"/>
<comment type="caution">
    <text evidence="1">The sequence shown here is derived from an EMBL/GenBank/DDBJ whole genome shotgun (WGS) entry which is preliminary data.</text>
</comment>
<dbReference type="AlphaFoldDB" id="A0A1E3XHY0"/>
<reference evidence="1 2" key="1">
    <citation type="submission" date="2016-07" db="EMBL/GenBank/DDBJ databases">
        <title>Draft genome of Scalindua rubra, obtained from a brine-seawater interface in the Red Sea, sheds light on salt adaptation in anammox bacteria.</title>
        <authorList>
            <person name="Speth D.R."/>
            <person name="Lagkouvardos I."/>
            <person name="Wang Y."/>
            <person name="Qian P.-Y."/>
            <person name="Dutilh B.E."/>
            <person name="Jetten M.S."/>
        </authorList>
    </citation>
    <scope>NUCLEOTIDE SEQUENCE [LARGE SCALE GENOMIC DNA]</scope>
    <source>
        <strain evidence="1">BSI-1</strain>
    </source>
</reference>
<accession>A0A1E3XHY0</accession>
<gene>
    <name evidence="1" type="ORF">SCARUB_00259</name>
</gene>
<protein>
    <submittedName>
        <fullName evidence="1">Uncharacterized protein</fullName>
    </submittedName>
</protein>
<dbReference type="EMBL" id="MAYW01000004">
    <property type="protein sequence ID" value="ODS34524.1"/>
    <property type="molecule type" value="Genomic_DNA"/>
</dbReference>
<name>A0A1E3XHY0_9BACT</name>
<evidence type="ECO:0000313" key="2">
    <source>
        <dbReference type="Proteomes" id="UP000094056"/>
    </source>
</evidence>